<evidence type="ECO:0000313" key="5">
    <source>
        <dbReference type="EMBL" id="SMX45928.1"/>
    </source>
</evidence>
<dbReference type="RefSeq" id="WP_093968610.1">
    <property type="nucleotide sequence ID" value="NZ_FXYE01000002.1"/>
</dbReference>
<sequence>MIERVSPTSGEVVSREEAHDLNACLRFAAQAASAFPDWSAMGASERAQLLINAADLLDDRIDMFSATIVAEIAAPKEWARHNVTFAAEILREVASYHDTLDTVEMIPDRNGVISRAMRTPCGVVLGIAPWNAPLVLAVRAIAAPLLCGNTVLLKGNEFAPRTFRLFGELLRDAGIPSNVARVFLNAAKDSEPIVDALIASPVVRRVNFTGSTRVGRRVAELCAKHLKRPLLELGGQATMLVLEDADLDRAAKAALRGAFLNQGQICMSTERLVVAEAVADKLVARIEAGRKQLKLGDPAAMETDVGPVVSTAAAERLSGLISDAVSKGARLVGGGGIRDAFVEPTLLDHVEPEMRVFHEEVFGPILSVTRVANDLEAITVANDSEYGLASAVFSNDPARAERIAQQIHSGICHINRATVDDNPHAPFGGVKLSGYGRFGGRWALNEFTELRWVTSVALPDD</sequence>
<proteinExistence type="inferred from homology"/>
<dbReference type="Pfam" id="PF00171">
    <property type="entry name" value="Aldedh"/>
    <property type="match status" value="1"/>
</dbReference>
<dbReference type="OrthoDB" id="9812625at2"/>
<dbReference type="GO" id="GO:0050608">
    <property type="term" value="F:vanillin dehydrogenase activity"/>
    <property type="evidence" value="ECO:0007669"/>
    <property type="project" value="UniProtKB-EC"/>
</dbReference>
<feature type="domain" description="Aldehyde dehydrogenase" evidence="4">
    <location>
        <begin position="2"/>
        <end position="453"/>
    </location>
</feature>
<dbReference type="FunFam" id="3.40.309.10:FF:000010">
    <property type="entry name" value="Gamma-aminobutyraldehyde dehydrogenase"/>
    <property type="match status" value="1"/>
</dbReference>
<dbReference type="PANTHER" id="PTHR42986">
    <property type="entry name" value="BENZALDEHYDE DEHYDROGENASE YFMT"/>
    <property type="match status" value="1"/>
</dbReference>
<accession>A0A238KT73</accession>
<dbReference type="InterPro" id="IPR015590">
    <property type="entry name" value="Aldehyde_DH_dom"/>
</dbReference>
<gene>
    <name evidence="5" type="primary">vdh_2</name>
    <name evidence="5" type="ORF">COL8621_02926</name>
</gene>
<reference evidence="6" key="1">
    <citation type="submission" date="2017-05" db="EMBL/GenBank/DDBJ databases">
        <authorList>
            <person name="Rodrigo-Torres L."/>
            <person name="Arahal R. D."/>
            <person name="Lucena T."/>
        </authorList>
    </citation>
    <scope>NUCLEOTIDE SEQUENCE [LARGE SCALE GENOMIC DNA]</scope>
    <source>
        <strain evidence="6">CECT 8621</strain>
    </source>
</reference>
<dbReference type="Proteomes" id="UP000202922">
    <property type="component" value="Unassembled WGS sequence"/>
</dbReference>
<dbReference type="EMBL" id="FXYE01000002">
    <property type="protein sequence ID" value="SMX45928.1"/>
    <property type="molecule type" value="Genomic_DNA"/>
</dbReference>
<evidence type="ECO:0000256" key="1">
    <source>
        <dbReference type="ARBA" id="ARBA00009986"/>
    </source>
</evidence>
<dbReference type="Gene3D" id="3.40.605.10">
    <property type="entry name" value="Aldehyde Dehydrogenase, Chain A, domain 1"/>
    <property type="match status" value="1"/>
</dbReference>
<evidence type="ECO:0000313" key="6">
    <source>
        <dbReference type="Proteomes" id="UP000202922"/>
    </source>
</evidence>
<keyword evidence="2 5" id="KW-0560">Oxidoreductase</keyword>
<dbReference type="SUPFAM" id="SSF53720">
    <property type="entry name" value="ALDH-like"/>
    <property type="match status" value="1"/>
</dbReference>
<comment type="similarity">
    <text evidence="1">Belongs to the aldehyde dehydrogenase family.</text>
</comment>
<evidence type="ECO:0000256" key="3">
    <source>
        <dbReference type="ARBA" id="ARBA00023027"/>
    </source>
</evidence>
<protein>
    <submittedName>
        <fullName evidence="5">Vanillin dehydrogenase</fullName>
        <ecNumber evidence="5">1.2.1.67</ecNumber>
    </submittedName>
</protein>
<dbReference type="InterPro" id="IPR016163">
    <property type="entry name" value="Ald_DH_C"/>
</dbReference>
<dbReference type="CDD" id="cd07105">
    <property type="entry name" value="ALDH_SaliADH"/>
    <property type="match status" value="1"/>
</dbReference>
<evidence type="ECO:0000259" key="4">
    <source>
        <dbReference type="Pfam" id="PF00171"/>
    </source>
</evidence>
<dbReference type="AlphaFoldDB" id="A0A238KT73"/>
<dbReference type="InterPro" id="IPR016162">
    <property type="entry name" value="Ald_DH_N"/>
</dbReference>
<dbReference type="Gene3D" id="3.40.309.10">
    <property type="entry name" value="Aldehyde Dehydrogenase, Chain A, domain 2"/>
    <property type="match status" value="1"/>
</dbReference>
<keyword evidence="6" id="KW-1185">Reference proteome</keyword>
<name>A0A238KT73_9RHOB</name>
<dbReference type="PANTHER" id="PTHR42986:SF1">
    <property type="entry name" value="BENZALDEHYDE DEHYDROGENASE YFMT"/>
    <property type="match status" value="1"/>
</dbReference>
<evidence type="ECO:0000256" key="2">
    <source>
        <dbReference type="ARBA" id="ARBA00023002"/>
    </source>
</evidence>
<organism evidence="5 6">
    <name type="scientific">Actibacterium lipolyticum</name>
    <dbReference type="NCBI Taxonomy" id="1524263"/>
    <lineage>
        <taxon>Bacteria</taxon>
        <taxon>Pseudomonadati</taxon>
        <taxon>Pseudomonadota</taxon>
        <taxon>Alphaproteobacteria</taxon>
        <taxon>Rhodobacterales</taxon>
        <taxon>Roseobacteraceae</taxon>
        <taxon>Actibacterium</taxon>
    </lineage>
</organism>
<dbReference type="InterPro" id="IPR016161">
    <property type="entry name" value="Ald_DH/histidinol_DH"/>
</dbReference>
<dbReference type="EC" id="1.2.1.67" evidence="5"/>
<keyword evidence="3" id="KW-0520">NAD</keyword>